<proteinExistence type="predicted"/>
<sequence>MSILMVGTDTRSRVWLVHTARIGDVVSHIARSVPLPGVREGSGTQPWSRLRLGWEAASHDLPSLLSVSDMLVTVGWPALQALERNDALSDLHVVTSLDAHLVAGRIGSRPPRRGAAEQRHKIALLNRARRILVLSVDDLRAIRAWGRSPVLLDAGASPTAGQGFATGVVDEQQLGIWLGAIVPGPHYEESFTTTMRRAVDASLPTMTALMDVCTRGEGPFRIQTLNLQHLYMAQKSAIFREAIATSHGITADGWPAVQLLNSGGARLERTTGSDFLRALLTSPELAGLRLGLIGDSEDSGDAFQRLVEQAKGHLVMREHGDKRDWDPRELVGRLHRAEADLALVAVTQPAGDLLGQELIGAGYTGVVIGIGASVAFVVGARVRAPRWVQALGLEWFFRFLQEPRRLWRRYFVEGIPTYLKVIRPMTSARVLE</sequence>
<dbReference type="PANTHER" id="PTHR34136">
    <property type="match status" value="1"/>
</dbReference>
<dbReference type="STRING" id="64702.SAMN05443377_11814"/>
<name>A0A1H9T2K8_9ACTN</name>
<reference evidence="3 4" key="1">
    <citation type="submission" date="2016-10" db="EMBL/GenBank/DDBJ databases">
        <authorList>
            <person name="de Groot N.N."/>
        </authorList>
    </citation>
    <scope>NUCLEOTIDE SEQUENCE [LARGE SCALE GENOMIC DNA]</scope>
    <source>
        <strain evidence="3 4">DSM 16859</strain>
    </source>
</reference>
<keyword evidence="4" id="KW-1185">Reference proteome</keyword>
<evidence type="ECO:0000313" key="4">
    <source>
        <dbReference type="Proteomes" id="UP000198815"/>
    </source>
</evidence>
<keyword evidence="2" id="KW-0808">Transferase</keyword>
<gene>
    <name evidence="3" type="ORF">SAMN05443377_11814</name>
</gene>
<accession>A0A1H9T2K8</accession>
<protein>
    <submittedName>
        <fullName evidence="3">Polymer biosynthesis protein, WecB/TagA/CpsF family</fullName>
    </submittedName>
</protein>
<dbReference type="AlphaFoldDB" id="A0A1H9T2K8"/>
<evidence type="ECO:0000256" key="1">
    <source>
        <dbReference type="ARBA" id="ARBA00022676"/>
    </source>
</evidence>
<dbReference type="EMBL" id="FOGZ01000018">
    <property type="protein sequence ID" value="SER91378.1"/>
    <property type="molecule type" value="Genomic_DNA"/>
</dbReference>
<dbReference type="InterPro" id="IPR004629">
    <property type="entry name" value="WecG_TagA_CpsF"/>
</dbReference>
<dbReference type="RefSeq" id="WP_091970240.1">
    <property type="nucleotide sequence ID" value="NZ_FOGZ01000018.1"/>
</dbReference>
<dbReference type="Proteomes" id="UP000198815">
    <property type="component" value="Unassembled WGS sequence"/>
</dbReference>
<organism evidence="3 4">
    <name type="scientific">Propionibacterium cyclohexanicum</name>
    <dbReference type="NCBI Taxonomy" id="64702"/>
    <lineage>
        <taxon>Bacteria</taxon>
        <taxon>Bacillati</taxon>
        <taxon>Actinomycetota</taxon>
        <taxon>Actinomycetes</taxon>
        <taxon>Propionibacteriales</taxon>
        <taxon>Propionibacteriaceae</taxon>
        <taxon>Propionibacterium</taxon>
    </lineage>
</organism>
<keyword evidence="1" id="KW-0328">Glycosyltransferase</keyword>
<dbReference type="NCBIfam" id="TIGR00696">
    <property type="entry name" value="wecG_tagA_cpsF"/>
    <property type="match status" value="1"/>
</dbReference>
<dbReference type="CDD" id="cd06533">
    <property type="entry name" value="Glyco_transf_WecG_TagA"/>
    <property type="match status" value="1"/>
</dbReference>
<dbReference type="Pfam" id="PF03808">
    <property type="entry name" value="Glyco_tran_WecG"/>
    <property type="match status" value="1"/>
</dbReference>
<evidence type="ECO:0000256" key="2">
    <source>
        <dbReference type="ARBA" id="ARBA00022679"/>
    </source>
</evidence>
<dbReference type="OrthoDB" id="9771846at2"/>
<dbReference type="GO" id="GO:0016758">
    <property type="term" value="F:hexosyltransferase activity"/>
    <property type="evidence" value="ECO:0007669"/>
    <property type="project" value="TreeGrafter"/>
</dbReference>
<dbReference type="PANTHER" id="PTHR34136:SF1">
    <property type="entry name" value="UDP-N-ACETYL-D-MANNOSAMINURONIC ACID TRANSFERASE"/>
    <property type="match status" value="1"/>
</dbReference>
<evidence type="ECO:0000313" key="3">
    <source>
        <dbReference type="EMBL" id="SER91378.1"/>
    </source>
</evidence>